<keyword evidence="1" id="KW-0812">Transmembrane</keyword>
<feature type="transmembrane region" description="Helical" evidence="1">
    <location>
        <begin position="39"/>
        <end position="57"/>
    </location>
</feature>
<dbReference type="Proteomes" id="UP000192582">
    <property type="component" value="Unassembled WGS sequence"/>
</dbReference>
<feature type="transmembrane region" description="Helical" evidence="1">
    <location>
        <begin position="6"/>
        <end position="27"/>
    </location>
</feature>
<protein>
    <submittedName>
        <fullName evidence="2">Uncharacterized protein</fullName>
    </submittedName>
</protein>
<gene>
    <name evidence="2" type="ORF">SAMN00790413_06366</name>
</gene>
<reference evidence="2 3" key="1">
    <citation type="submission" date="2017-04" db="EMBL/GenBank/DDBJ databases">
        <authorList>
            <person name="Afonso C.L."/>
            <person name="Miller P.J."/>
            <person name="Scott M.A."/>
            <person name="Spackman E."/>
            <person name="Goraichik I."/>
            <person name="Dimitrov K.M."/>
            <person name="Suarez D.L."/>
            <person name="Swayne D.E."/>
        </authorList>
    </citation>
    <scope>NUCLEOTIDE SEQUENCE [LARGE SCALE GENOMIC DNA]</scope>
    <source>
        <strain evidence="2 3">KR-140</strain>
    </source>
</reference>
<keyword evidence="1" id="KW-0472">Membrane</keyword>
<keyword evidence="1" id="KW-1133">Transmembrane helix</keyword>
<dbReference type="AlphaFoldDB" id="A0A1W1VV96"/>
<proteinExistence type="predicted"/>
<keyword evidence="3" id="KW-1185">Reference proteome</keyword>
<evidence type="ECO:0000313" key="2">
    <source>
        <dbReference type="EMBL" id="SMB97140.1"/>
    </source>
</evidence>
<dbReference type="RefSeq" id="WP_084051191.1">
    <property type="nucleotide sequence ID" value="NZ_FWWU01000010.1"/>
</dbReference>
<accession>A0A1W1VV96</accession>
<organism evidence="2 3">
    <name type="scientific">Deinococcus hopiensis KR-140</name>
    <dbReference type="NCBI Taxonomy" id="695939"/>
    <lineage>
        <taxon>Bacteria</taxon>
        <taxon>Thermotogati</taxon>
        <taxon>Deinococcota</taxon>
        <taxon>Deinococci</taxon>
        <taxon>Deinococcales</taxon>
        <taxon>Deinococcaceae</taxon>
        <taxon>Deinococcus</taxon>
    </lineage>
</organism>
<sequence>MNLTSLLSDIALVLLCASLSATLAVTGYSLQDPHVRSPWVLILILIALLSAAGFIALNQSAYTSPLILPLAALLRTAPLLAVSVLASLACLIVAAVRARH</sequence>
<dbReference type="EMBL" id="FWWU01000010">
    <property type="protein sequence ID" value="SMB97140.1"/>
    <property type="molecule type" value="Genomic_DNA"/>
</dbReference>
<evidence type="ECO:0000313" key="3">
    <source>
        <dbReference type="Proteomes" id="UP000192582"/>
    </source>
</evidence>
<feature type="transmembrane region" description="Helical" evidence="1">
    <location>
        <begin position="77"/>
        <end position="96"/>
    </location>
</feature>
<evidence type="ECO:0000256" key="1">
    <source>
        <dbReference type="SAM" id="Phobius"/>
    </source>
</evidence>
<name>A0A1W1VV96_9DEIO</name>